<organism evidence="2 3">
    <name type="scientific">Pseudobacillus wudalianchiensis</name>
    <dbReference type="NCBI Taxonomy" id="1743143"/>
    <lineage>
        <taxon>Bacteria</taxon>
        <taxon>Bacillati</taxon>
        <taxon>Bacillota</taxon>
        <taxon>Bacilli</taxon>
        <taxon>Bacillales</taxon>
        <taxon>Bacillaceae</taxon>
        <taxon>Pseudobacillus</taxon>
    </lineage>
</organism>
<feature type="domain" description="YqzN/YkzM" evidence="1">
    <location>
        <begin position="16"/>
        <end position="67"/>
    </location>
</feature>
<accession>A0A1B9AMZ8</accession>
<dbReference type="Pfam" id="PF26160">
    <property type="entry name" value="YqzN_YkzM"/>
    <property type="match status" value="1"/>
</dbReference>
<dbReference type="InterPro" id="IPR058869">
    <property type="entry name" value="YqzN_YkzM"/>
</dbReference>
<gene>
    <name evidence="2" type="ORF">A8F95_11175</name>
</gene>
<name>A0A1B9AMZ8_9BACI</name>
<reference evidence="3" key="1">
    <citation type="submission" date="2016-05" db="EMBL/GenBank/DDBJ databases">
        <authorList>
            <person name="Liu B."/>
            <person name="Wang J."/>
            <person name="Zhu Y."/>
            <person name="Liu G."/>
            <person name="Chen Q."/>
            <person name="Chen Z."/>
            <person name="Lan J."/>
            <person name="Che J."/>
            <person name="Ge C."/>
            <person name="Shi H."/>
            <person name="Pan Z."/>
            <person name="Liu X."/>
        </authorList>
    </citation>
    <scope>NUCLEOTIDE SEQUENCE [LARGE SCALE GENOMIC DNA]</scope>
    <source>
        <strain evidence="3">FJAT-27215</strain>
    </source>
</reference>
<sequence>MTSKAEQTASKTTDAEPKFYLHELREHSQKLFGVKPEVFDGAVLGMKDIQATKTEVKKRIDAFLKKEVKQ</sequence>
<evidence type="ECO:0000313" key="2">
    <source>
        <dbReference type="EMBL" id="OCA85229.1"/>
    </source>
</evidence>
<protein>
    <recommendedName>
        <fullName evidence="1">YqzN/YkzM domain-containing protein</fullName>
    </recommendedName>
</protein>
<dbReference type="EMBL" id="MAYT01000027">
    <property type="protein sequence ID" value="OCA85229.1"/>
    <property type="molecule type" value="Genomic_DNA"/>
</dbReference>
<proteinExistence type="predicted"/>
<dbReference type="Proteomes" id="UP000092578">
    <property type="component" value="Unassembled WGS sequence"/>
</dbReference>
<dbReference type="RefSeq" id="WP_065411198.1">
    <property type="nucleotide sequence ID" value="NZ_MAYT01000027.1"/>
</dbReference>
<evidence type="ECO:0000313" key="3">
    <source>
        <dbReference type="Proteomes" id="UP000092578"/>
    </source>
</evidence>
<keyword evidence="3" id="KW-1185">Reference proteome</keyword>
<evidence type="ECO:0000259" key="1">
    <source>
        <dbReference type="Pfam" id="PF26160"/>
    </source>
</evidence>
<comment type="caution">
    <text evidence="2">The sequence shown here is derived from an EMBL/GenBank/DDBJ whole genome shotgun (WGS) entry which is preliminary data.</text>
</comment>
<dbReference type="AlphaFoldDB" id="A0A1B9AMZ8"/>